<dbReference type="GO" id="GO:0008168">
    <property type="term" value="F:methyltransferase activity"/>
    <property type="evidence" value="ECO:0007669"/>
    <property type="project" value="UniProtKB-UniRule"/>
</dbReference>
<dbReference type="InterPro" id="IPR029063">
    <property type="entry name" value="SAM-dependent_MTases_sf"/>
</dbReference>
<sequence length="315" mass="34840">MARTDNDSWEITESVGATALGVASARAAETRSDDPLIRDPFAQIFLDAAGDGVWNWHSAPQLPDEVVEAEPQLPLQMRAMVGYMASRTAFFDEFFLAATGAGIRQAVILAAGLDARAWRLGWPDGTTVYELDQPRVLDFKSSTLAERGARPTCNRVEVAVDLRHDWPTALREAGFDPSAPSVWSAEGLMPYLPAAAQELLFDRVHGLTAPGSRVAVEALGPKFLDPEFRAKRRERMDRVRALMARVAPDRDVPRTDELWYFEEREDVGDWFRRHGWSVTVTPADELMAGYGRTAPKEVEDAVPGNLFVAAERAAT</sequence>
<comment type="caution">
    <text evidence="7">The sequence shown here is derived from an EMBL/GenBank/DDBJ whole genome shotgun (WGS) entry which is preliminary data.</text>
</comment>
<dbReference type="InterPro" id="IPR007213">
    <property type="entry name" value="Ppm1/Ppm2/Tcmp"/>
</dbReference>
<evidence type="ECO:0000313" key="8">
    <source>
        <dbReference type="Proteomes" id="UP000003653"/>
    </source>
</evidence>
<keyword evidence="4 7" id="KW-0808">Transferase</keyword>
<keyword evidence="5 6" id="KW-0949">S-adenosyl-L-methionine</keyword>
<protein>
    <recommendedName>
        <fullName evidence="6">S-adenosyl-L-methionine-dependent methyltransferase</fullName>
        <ecNumber evidence="6">2.1.1.-</ecNumber>
    </recommendedName>
</protein>
<dbReference type="GO" id="GO:0032259">
    <property type="term" value="P:methylation"/>
    <property type="evidence" value="ECO:0007669"/>
    <property type="project" value="UniProtKB-KW"/>
</dbReference>
<evidence type="ECO:0000313" key="7">
    <source>
        <dbReference type="EMBL" id="EFG76367.1"/>
    </source>
</evidence>
<dbReference type="EMBL" id="ADNV01000266">
    <property type="protein sequence ID" value="EFG76367.1"/>
    <property type="molecule type" value="Genomic_DNA"/>
</dbReference>
<keyword evidence="8" id="KW-1185">Reference proteome</keyword>
<dbReference type="AlphaFoldDB" id="D5PC38"/>
<organism evidence="7 8">
    <name type="scientific">Mycobacterium parascrofulaceum ATCC BAA-614</name>
    <dbReference type="NCBI Taxonomy" id="525368"/>
    <lineage>
        <taxon>Bacteria</taxon>
        <taxon>Bacillati</taxon>
        <taxon>Actinomycetota</taxon>
        <taxon>Actinomycetes</taxon>
        <taxon>Mycobacteriales</taxon>
        <taxon>Mycobacteriaceae</taxon>
        <taxon>Mycobacterium</taxon>
        <taxon>Mycobacterium simiae complex</taxon>
    </lineage>
</organism>
<keyword evidence="3 6" id="KW-0489">Methyltransferase</keyword>
<dbReference type="InterPro" id="IPR011610">
    <property type="entry name" value="SAM_mthyl_Trfase_ML2640-like"/>
</dbReference>
<proteinExistence type="inferred from homology"/>
<dbReference type="Pfam" id="PF04072">
    <property type="entry name" value="LCM"/>
    <property type="match status" value="1"/>
</dbReference>
<dbReference type="HOGENOM" id="CLU_056160_2_1_11"/>
<reference evidence="7 8" key="1">
    <citation type="submission" date="2010-04" db="EMBL/GenBank/DDBJ databases">
        <authorList>
            <person name="Muzny D."/>
            <person name="Qin X."/>
            <person name="Deng J."/>
            <person name="Jiang H."/>
            <person name="Liu Y."/>
            <person name="Qu J."/>
            <person name="Song X.-Z."/>
            <person name="Zhang L."/>
            <person name="Thornton R."/>
            <person name="Coyle M."/>
            <person name="Francisco L."/>
            <person name="Jackson L."/>
            <person name="Javaid M."/>
            <person name="Korchina V."/>
            <person name="Kovar C."/>
            <person name="Mata R."/>
            <person name="Mathew T."/>
            <person name="Ngo R."/>
            <person name="Nguyen L."/>
            <person name="Nguyen N."/>
            <person name="Okwuonu G."/>
            <person name="Ongeri F."/>
            <person name="Pham C."/>
            <person name="Simmons D."/>
            <person name="Wilczek-Boney K."/>
            <person name="Hale W."/>
            <person name="Jakkamsetti A."/>
            <person name="Pham P."/>
            <person name="Ruth R."/>
            <person name="San Lucas F."/>
            <person name="Warren J."/>
            <person name="Zhang J."/>
            <person name="Zhao Z."/>
            <person name="Zhou C."/>
            <person name="Zhu D."/>
            <person name="Lee S."/>
            <person name="Bess C."/>
            <person name="Blankenburg K."/>
            <person name="Forbes L."/>
            <person name="Fu Q."/>
            <person name="Gubbala S."/>
            <person name="Hirani K."/>
            <person name="Jayaseelan J.C."/>
            <person name="Lara F."/>
            <person name="Munidasa M."/>
            <person name="Palculict T."/>
            <person name="Patil S."/>
            <person name="Pu L.-L."/>
            <person name="Saada N."/>
            <person name="Tang L."/>
            <person name="Weissenberger G."/>
            <person name="Zhu Y."/>
            <person name="Hemphill L."/>
            <person name="Shang Y."/>
            <person name="Youmans B."/>
            <person name="Ayvaz T."/>
            <person name="Ross M."/>
            <person name="Santibanez J."/>
            <person name="Aqrawi P."/>
            <person name="Gross S."/>
            <person name="Joshi V."/>
            <person name="Fowler G."/>
            <person name="Nazareth L."/>
            <person name="Reid J."/>
            <person name="Worley K."/>
            <person name="Petrosino J."/>
            <person name="Highlander S."/>
            <person name="Gibbs R."/>
        </authorList>
    </citation>
    <scope>NUCLEOTIDE SEQUENCE [LARGE SCALE GENOMIC DNA]</scope>
    <source>
        <strain evidence="7 8">ATCC BAA-614</strain>
    </source>
</reference>
<dbReference type="EC" id="2.1.1.-" evidence="6"/>
<evidence type="ECO:0000256" key="6">
    <source>
        <dbReference type="RuleBase" id="RU362030"/>
    </source>
</evidence>
<evidence type="ECO:0000256" key="2">
    <source>
        <dbReference type="ARBA" id="ARBA00008138"/>
    </source>
</evidence>
<dbReference type="NCBIfam" id="TIGR00027">
    <property type="entry name" value="mthyl_TIGR00027"/>
    <property type="match status" value="1"/>
</dbReference>
<dbReference type="PANTHER" id="PTHR43619:SF2">
    <property type="entry name" value="S-ADENOSYL-L-METHIONINE-DEPENDENT METHYLTRANSFERASES SUPERFAMILY PROTEIN"/>
    <property type="match status" value="1"/>
</dbReference>
<dbReference type="FunFam" id="3.40.50.150:FF:000152">
    <property type="entry name" value="S-adenosyl-L-methionine-dependent methyltransferase"/>
    <property type="match status" value="1"/>
</dbReference>
<dbReference type="Gene3D" id="3.40.50.150">
    <property type="entry name" value="Vaccinia Virus protein VP39"/>
    <property type="match status" value="1"/>
</dbReference>
<comment type="similarity">
    <text evidence="2 6">Belongs to the UPF0677 family.</text>
</comment>
<dbReference type="SUPFAM" id="SSF53335">
    <property type="entry name" value="S-adenosyl-L-methionine-dependent methyltransferases"/>
    <property type="match status" value="1"/>
</dbReference>
<evidence type="ECO:0000256" key="3">
    <source>
        <dbReference type="ARBA" id="ARBA00022603"/>
    </source>
</evidence>
<dbReference type="RefSeq" id="WP_007167764.1">
    <property type="nucleotide sequence ID" value="NZ_GG770553.1"/>
</dbReference>
<evidence type="ECO:0000256" key="5">
    <source>
        <dbReference type="ARBA" id="ARBA00022691"/>
    </source>
</evidence>
<evidence type="ECO:0000256" key="4">
    <source>
        <dbReference type="ARBA" id="ARBA00022679"/>
    </source>
</evidence>
<accession>D5PC38</accession>
<dbReference type="PANTHER" id="PTHR43619">
    <property type="entry name" value="S-ADENOSYL-L-METHIONINE-DEPENDENT METHYLTRANSFERASE YKTD-RELATED"/>
    <property type="match status" value="1"/>
</dbReference>
<comment type="function">
    <text evidence="1 6">Exhibits S-adenosyl-L-methionine-dependent methyltransferase activity.</text>
</comment>
<gene>
    <name evidence="7" type="ORF">HMPREF0591_3732</name>
</gene>
<name>D5PC38_9MYCO</name>
<evidence type="ECO:0000256" key="1">
    <source>
        <dbReference type="ARBA" id="ARBA00003907"/>
    </source>
</evidence>
<dbReference type="Proteomes" id="UP000003653">
    <property type="component" value="Unassembled WGS sequence"/>
</dbReference>
<dbReference type="eggNOG" id="COG3315">
    <property type="taxonomic scope" value="Bacteria"/>
</dbReference>